<dbReference type="InterPro" id="IPR038488">
    <property type="entry name" value="Integrase_DNA-bd_sf"/>
</dbReference>
<name>B0CJA1_BRUSI</name>
<comment type="similarity">
    <text evidence="1">Belongs to the 'phage' integrase family.</text>
</comment>
<dbReference type="HOGENOM" id="CLU_027562_27_0_5"/>
<evidence type="ECO:0000259" key="6">
    <source>
        <dbReference type="Pfam" id="PF22022"/>
    </source>
</evidence>
<dbReference type="GO" id="GO:0015074">
    <property type="term" value="P:DNA integration"/>
    <property type="evidence" value="ECO:0007669"/>
    <property type="project" value="UniProtKB-KW"/>
</dbReference>
<evidence type="ECO:0000256" key="3">
    <source>
        <dbReference type="ARBA" id="ARBA00023125"/>
    </source>
</evidence>
<dbReference type="Pfam" id="PF22022">
    <property type="entry name" value="Phage_int_M"/>
    <property type="match status" value="1"/>
</dbReference>
<dbReference type="InterPro" id="IPR010998">
    <property type="entry name" value="Integrase_recombinase_N"/>
</dbReference>
<dbReference type="Gene3D" id="1.10.150.130">
    <property type="match status" value="1"/>
</dbReference>
<dbReference type="SUPFAM" id="SSF56349">
    <property type="entry name" value="DNA breaking-rejoining enzymes"/>
    <property type="match status" value="1"/>
</dbReference>
<dbReference type="PANTHER" id="PTHR30629">
    <property type="entry name" value="PROPHAGE INTEGRASE"/>
    <property type="match status" value="1"/>
</dbReference>
<organism evidence="7 8">
    <name type="scientific">Brucella suis (strain ATCC 23445 / NCTC 10510)</name>
    <dbReference type="NCBI Taxonomy" id="470137"/>
    <lineage>
        <taxon>Bacteria</taxon>
        <taxon>Pseudomonadati</taxon>
        <taxon>Pseudomonadota</taxon>
        <taxon>Alphaproteobacteria</taxon>
        <taxon>Hyphomicrobiales</taxon>
        <taxon>Brucellaceae</taxon>
        <taxon>Brucella/Ochrobactrum group</taxon>
        <taxon>Brucella</taxon>
    </lineage>
</organism>
<evidence type="ECO:0000256" key="2">
    <source>
        <dbReference type="ARBA" id="ARBA00022908"/>
    </source>
</evidence>
<proteinExistence type="inferred from homology"/>
<dbReference type="Proteomes" id="UP000008545">
    <property type="component" value="Chromosome I"/>
</dbReference>
<dbReference type="GO" id="GO:0003677">
    <property type="term" value="F:DNA binding"/>
    <property type="evidence" value="ECO:0007669"/>
    <property type="project" value="UniProtKB-KW"/>
</dbReference>
<evidence type="ECO:0000313" key="7">
    <source>
        <dbReference type="EMBL" id="ABY37345.1"/>
    </source>
</evidence>
<feature type="domain" description="Integrase DNA-binding" evidence="5">
    <location>
        <begin position="16"/>
        <end position="88"/>
    </location>
</feature>
<dbReference type="InterPro" id="IPR011010">
    <property type="entry name" value="DNA_brk_join_enz"/>
</dbReference>
<evidence type="ECO:0000256" key="1">
    <source>
        <dbReference type="ARBA" id="ARBA00008857"/>
    </source>
</evidence>
<dbReference type="Pfam" id="PF13356">
    <property type="entry name" value="Arm-DNA-bind_3"/>
    <property type="match status" value="1"/>
</dbReference>
<dbReference type="InterPro" id="IPR050808">
    <property type="entry name" value="Phage_Integrase"/>
</dbReference>
<dbReference type="AlphaFoldDB" id="B0CJA1"/>
<dbReference type="InterPro" id="IPR025166">
    <property type="entry name" value="Integrase_DNA_bind_dom"/>
</dbReference>
<gene>
    <name evidence="7" type="ordered locus">BSUIS_A0248</name>
</gene>
<evidence type="ECO:0000313" key="8">
    <source>
        <dbReference type="Proteomes" id="UP000008545"/>
    </source>
</evidence>
<protein>
    <submittedName>
        <fullName evidence="7">Integrase DNA protein</fullName>
    </submittedName>
</protein>
<keyword evidence="3" id="KW-0238">DNA-binding</keyword>
<reference evidence="7 8" key="1">
    <citation type="submission" date="2007-12" db="EMBL/GenBank/DDBJ databases">
        <title>Brucella suis ATCC 23445 whole genome shotgun sequencing project.</title>
        <authorList>
            <person name="Setubal J.C."/>
            <person name="Bowns C."/>
            <person name="Boyle S."/>
            <person name="Crasta O.R."/>
            <person name="Czar M.J."/>
            <person name="Dharmanolla C."/>
            <person name="Gillespie J.J."/>
            <person name="Kenyon R.W."/>
            <person name="Lu J."/>
            <person name="Mane S."/>
            <person name="Mohapatra S."/>
            <person name="Nagrani S."/>
            <person name="Purkayastha A."/>
            <person name="Rajasimha H.K."/>
            <person name="Shallom J.M."/>
            <person name="Shallom S."/>
            <person name="Shukla M."/>
            <person name="Snyder E.E."/>
            <person name="Sobral B.W."/>
            <person name="Wattam A.R."/>
            <person name="Will R."/>
            <person name="Williams K."/>
            <person name="Yoo H."/>
            <person name="Bruce D."/>
            <person name="Detter C."/>
            <person name="Munk C."/>
            <person name="Brettin T.S."/>
        </authorList>
    </citation>
    <scope>NUCLEOTIDE SEQUENCE [LARGE SCALE GENOMIC DNA]</scope>
    <source>
        <strain evidence="8">ATCC 23445 / NCTC 10510</strain>
    </source>
</reference>
<dbReference type="KEGG" id="bmt:BSUIS_A0248"/>
<dbReference type="Gene3D" id="3.30.160.390">
    <property type="entry name" value="Integrase, DNA-binding domain"/>
    <property type="match status" value="1"/>
</dbReference>
<accession>B0CJA1</accession>
<keyword evidence="2" id="KW-0229">DNA integration</keyword>
<evidence type="ECO:0000256" key="4">
    <source>
        <dbReference type="SAM" id="MobiDB-lite"/>
    </source>
</evidence>
<dbReference type="InterPro" id="IPR053876">
    <property type="entry name" value="Phage_int_M"/>
</dbReference>
<evidence type="ECO:0000259" key="5">
    <source>
        <dbReference type="Pfam" id="PF13356"/>
    </source>
</evidence>
<sequence length="247" mass="27523">MRAINRLSARAATTLGPGKHNDGAGLWLHKRPDGGGQWILRVTIHGRRREMGLGSALEVSLKEAREAAEKWRAMVRSNIDPIKERERQKREAARNLHLLKDVAIDAFESRKAELKGDGDAGRWFSPLEHHILPKLGKVPVADIDQKDIRDTLAPIWHSKAETARKAINRLAICMRHAAAVGLDVDLQATEKARALLGKQRHKAQNIPAMPWQEVPAFYATLTDDSVTHLAMRLLILTGVRSGPLRSI</sequence>
<feature type="region of interest" description="Disordered" evidence="4">
    <location>
        <begin position="1"/>
        <end position="22"/>
    </location>
</feature>
<feature type="domain" description="Phage integrase central" evidence="6">
    <location>
        <begin position="100"/>
        <end position="182"/>
    </location>
</feature>
<dbReference type="PANTHER" id="PTHR30629:SF2">
    <property type="entry name" value="PROPHAGE INTEGRASE INTS-RELATED"/>
    <property type="match status" value="1"/>
</dbReference>
<dbReference type="EMBL" id="CP000911">
    <property type="protein sequence ID" value="ABY37345.1"/>
    <property type="molecule type" value="Genomic_DNA"/>
</dbReference>